<gene>
    <name evidence="4" type="ORF">GRI43_06150</name>
</gene>
<evidence type="ECO:0000256" key="1">
    <source>
        <dbReference type="ARBA" id="ARBA00022723"/>
    </source>
</evidence>
<keyword evidence="2" id="KW-0186">Copper</keyword>
<proteinExistence type="predicted"/>
<evidence type="ECO:0000259" key="3">
    <source>
        <dbReference type="PROSITE" id="PS00498"/>
    </source>
</evidence>
<evidence type="ECO:0000256" key="2">
    <source>
        <dbReference type="ARBA" id="ARBA00023008"/>
    </source>
</evidence>
<dbReference type="PRINTS" id="PR00092">
    <property type="entry name" value="TYROSINASE"/>
</dbReference>
<dbReference type="PANTHER" id="PTHR11474:SF76">
    <property type="entry name" value="SHKT DOMAIN-CONTAINING PROTEIN"/>
    <property type="match status" value="1"/>
</dbReference>
<keyword evidence="1" id="KW-0479">Metal-binding</keyword>
<dbReference type="EMBL" id="WTYP01000001">
    <property type="protein sequence ID" value="MXP46967.1"/>
    <property type="molecule type" value="Genomic_DNA"/>
</dbReference>
<dbReference type="PROSITE" id="PS00498">
    <property type="entry name" value="TYROSINASE_2"/>
    <property type="match status" value="1"/>
</dbReference>
<dbReference type="Pfam" id="PF00264">
    <property type="entry name" value="Tyrosinase"/>
    <property type="match status" value="1"/>
</dbReference>
<dbReference type="InterPro" id="IPR057190">
    <property type="entry name" value="DUF7868"/>
</dbReference>
<dbReference type="Proteomes" id="UP000471435">
    <property type="component" value="Unassembled WGS sequence"/>
</dbReference>
<comment type="caution">
    <text evidence="4">The sequence shown here is derived from an EMBL/GenBank/DDBJ whole genome shotgun (WGS) entry which is preliminary data.</text>
</comment>
<dbReference type="Gene3D" id="1.10.1280.10">
    <property type="entry name" value="Di-copper center containing domain from catechol oxidase"/>
    <property type="match status" value="1"/>
</dbReference>
<reference evidence="4 5" key="1">
    <citation type="submission" date="2019-12" db="EMBL/GenBank/DDBJ databases">
        <title>Genomic-based taxomic classification of the family Erythrobacteraceae.</title>
        <authorList>
            <person name="Xu L."/>
        </authorList>
    </citation>
    <scope>NUCLEOTIDE SEQUENCE [LARGE SCALE GENOMIC DNA]</scope>
    <source>
        <strain evidence="4 5">SW-109</strain>
    </source>
</reference>
<dbReference type="AlphaFoldDB" id="A0A6I4UYJ6"/>
<keyword evidence="5" id="KW-1185">Reference proteome</keyword>
<dbReference type="GO" id="GO:0016491">
    <property type="term" value="F:oxidoreductase activity"/>
    <property type="evidence" value="ECO:0007669"/>
    <property type="project" value="InterPro"/>
</dbReference>
<feature type="domain" description="Tyrosinase copper-binding" evidence="3">
    <location>
        <begin position="236"/>
        <end position="247"/>
    </location>
</feature>
<name>A0A6I4UYJ6_9SPHN</name>
<dbReference type="PANTHER" id="PTHR11474">
    <property type="entry name" value="TYROSINASE FAMILY MEMBER"/>
    <property type="match status" value="1"/>
</dbReference>
<dbReference type="InterPro" id="IPR002227">
    <property type="entry name" value="Tyrosinase_Cu-bd"/>
</dbReference>
<evidence type="ECO:0000313" key="4">
    <source>
        <dbReference type="EMBL" id="MXP46967.1"/>
    </source>
</evidence>
<dbReference type="SUPFAM" id="SSF48056">
    <property type="entry name" value="Di-copper centre-containing domain"/>
    <property type="match status" value="1"/>
</dbReference>
<sequence length="485" mass="52825">MVRIRRDIASFGEAWPETLIWYAKAVRQLRSLDPNDRNSWAYLGAIHGIDRQGWINDGVITPQSPMPPQSEQDRMWNQCQHGTWYFLPWHRGYCWSFEQIIGATVEALGGPSDWGLPYWNYLDATNPNARDIPDAFMSATMPDGSDNPLHDAERNGLTRLGPSSWYPRDIDLSCMNQHYYTSAVGSLGFGGGVTAFNHFSGPTGACEGNPHNPVHVMVGGISPMGWMADPNFAALDPIFWTHHCNIDRLWAAWLTVPGNVQETGANWSDGPSPRQFEMPTSSGQTTVFVPGQTLPGKTYAPTYDDLTRGTGIGVGPLIAKTVLMEGIEMGADKGTEGPPESTLIGSSTESLSTHANAATTAVEMAQGPEMLAKSFEPSRLFLNLEHVRGETASSVLNVYIGLPDGHRELADTLALFGLQKASQEDGDHAGNGLTYTIDITGPANKLIASHDATLDMLEVTIEQPDEAKAAPVTVERISIYSQPAR</sequence>
<organism evidence="4 5">
    <name type="scientific">Pontixanthobacter luteolus</name>
    <dbReference type="NCBI Taxonomy" id="295089"/>
    <lineage>
        <taxon>Bacteria</taxon>
        <taxon>Pseudomonadati</taxon>
        <taxon>Pseudomonadota</taxon>
        <taxon>Alphaproteobacteria</taxon>
        <taxon>Sphingomonadales</taxon>
        <taxon>Erythrobacteraceae</taxon>
        <taxon>Pontixanthobacter</taxon>
    </lineage>
</organism>
<dbReference type="RefSeq" id="WP_160730141.1">
    <property type="nucleotide sequence ID" value="NZ_WTYP01000001.1"/>
</dbReference>
<evidence type="ECO:0000313" key="5">
    <source>
        <dbReference type="Proteomes" id="UP000471435"/>
    </source>
</evidence>
<accession>A0A6I4UYJ6</accession>
<protein>
    <submittedName>
        <fullName evidence="4">Tyrosinase family protein</fullName>
    </submittedName>
</protein>
<dbReference type="Pfam" id="PF25271">
    <property type="entry name" value="DUF7868"/>
    <property type="match status" value="1"/>
</dbReference>
<dbReference type="InterPro" id="IPR050316">
    <property type="entry name" value="Tyrosinase/Hemocyanin"/>
</dbReference>
<dbReference type="OrthoDB" id="2874181at2"/>
<dbReference type="GO" id="GO:0046872">
    <property type="term" value="F:metal ion binding"/>
    <property type="evidence" value="ECO:0007669"/>
    <property type="project" value="UniProtKB-KW"/>
</dbReference>
<dbReference type="InterPro" id="IPR008922">
    <property type="entry name" value="Di-copper_centre_dom_sf"/>
</dbReference>